<organism evidence="1 2">
    <name type="scientific">Populus alba x Populus x berolinensis</name>
    <dbReference type="NCBI Taxonomy" id="444605"/>
    <lineage>
        <taxon>Eukaryota</taxon>
        <taxon>Viridiplantae</taxon>
        <taxon>Streptophyta</taxon>
        <taxon>Embryophyta</taxon>
        <taxon>Tracheophyta</taxon>
        <taxon>Spermatophyta</taxon>
        <taxon>Magnoliopsida</taxon>
        <taxon>eudicotyledons</taxon>
        <taxon>Gunneridae</taxon>
        <taxon>Pentapetalae</taxon>
        <taxon>rosids</taxon>
        <taxon>fabids</taxon>
        <taxon>Malpighiales</taxon>
        <taxon>Salicaceae</taxon>
        <taxon>Saliceae</taxon>
        <taxon>Populus</taxon>
    </lineage>
</organism>
<name>A0AAD6PV91_9ROSI</name>
<dbReference type="EMBL" id="JAQIZT010000016">
    <property type="protein sequence ID" value="KAJ6968904.1"/>
    <property type="molecule type" value="Genomic_DNA"/>
</dbReference>
<evidence type="ECO:0000313" key="1">
    <source>
        <dbReference type="EMBL" id="KAJ6968904.1"/>
    </source>
</evidence>
<proteinExistence type="predicted"/>
<evidence type="ECO:0000313" key="2">
    <source>
        <dbReference type="Proteomes" id="UP001164929"/>
    </source>
</evidence>
<reference evidence="1 2" key="1">
    <citation type="journal article" date="2023" name="Mol. Ecol. Resour.">
        <title>Chromosome-level genome assembly of a triploid poplar Populus alba 'Berolinensis'.</title>
        <authorList>
            <person name="Chen S."/>
            <person name="Yu Y."/>
            <person name="Wang X."/>
            <person name="Wang S."/>
            <person name="Zhang T."/>
            <person name="Zhou Y."/>
            <person name="He R."/>
            <person name="Meng N."/>
            <person name="Wang Y."/>
            <person name="Liu W."/>
            <person name="Liu Z."/>
            <person name="Liu J."/>
            <person name="Guo Q."/>
            <person name="Huang H."/>
            <person name="Sederoff R.R."/>
            <person name="Wang G."/>
            <person name="Qu G."/>
            <person name="Chen S."/>
        </authorList>
    </citation>
    <scope>NUCLEOTIDE SEQUENCE [LARGE SCALE GENOMIC DNA]</scope>
    <source>
        <strain evidence="1">SC-2020</strain>
    </source>
</reference>
<gene>
    <name evidence="1" type="ORF">NC653_036772</name>
</gene>
<comment type="caution">
    <text evidence="1">The sequence shown here is derived from an EMBL/GenBank/DDBJ whole genome shotgun (WGS) entry which is preliminary data.</text>
</comment>
<dbReference type="Proteomes" id="UP001164929">
    <property type="component" value="Chromosome 16"/>
</dbReference>
<keyword evidence="2" id="KW-1185">Reference proteome</keyword>
<protein>
    <submittedName>
        <fullName evidence="1">Uncharacterized protein</fullName>
    </submittedName>
</protein>
<accession>A0AAD6PV91</accession>
<dbReference type="AlphaFoldDB" id="A0AAD6PV91"/>
<sequence length="29" mass="3567">MYCLSCPSKKFCKCSLLCKYRWCLTWMKL</sequence>